<dbReference type="InParanoid" id="A0A7M7RI51"/>
<dbReference type="Proteomes" id="UP000007110">
    <property type="component" value="Unassembled WGS sequence"/>
</dbReference>
<keyword evidence="3" id="KW-1185">Reference proteome</keyword>
<dbReference type="RefSeq" id="XP_800747.1">
    <property type="nucleotide sequence ID" value="XM_795654.5"/>
</dbReference>
<proteinExistence type="predicted"/>
<reference evidence="2" key="2">
    <citation type="submission" date="2021-01" db="UniProtKB">
        <authorList>
            <consortium name="EnsemblMetazoa"/>
        </authorList>
    </citation>
    <scope>IDENTIFICATION</scope>
</reference>
<organism evidence="2 3">
    <name type="scientific">Strongylocentrotus purpuratus</name>
    <name type="common">Purple sea urchin</name>
    <dbReference type="NCBI Taxonomy" id="7668"/>
    <lineage>
        <taxon>Eukaryota</taxon>
        <taxon>Metazoa</taxon>
        <taxon>Echinodermata</taxon>
        <taxon>Eleutherozoa</taxon>
        <taxon>Echinozoa</taxon>
        <taxon>Echinoidea</taxon>
        <taxon>Euechinoidea</taxon>
        <taxon>Echinacea</taxon>
        <taxon>Camarodonta</taxon>
        <taxon>Echinidea</taxon>
        <taxon>Strongylocentrotidae</taxon>
        <taxon>Strongylocentrotus</taxon>
    </lineage>
</organism>
<evidence type="ECO:0000313" key="2">
    <source>
        <dbReference type="EnsemblMetazoa" id="XP_800747"/>
    </source>
</evidence>
<dbReference type="KEGG" id="spu:593216"/>
<sequence>MALTPYHCYCCLSHRKGGMLGAIITLILSAISASYYIWVLLDLYTRSNEFTNQGYFNAVLVLHYFLIAGTGIIFPLLTLILFAGAYWYYSVPVAFFSIMASLGSILELGALVFFGVTFFSSSVTTASLGSEPLILGEILWFCIRFIYMLHLIFASWALYQKNSSGNEQKSTTF</sequence>
<feature type="transmembrane region" description="Helical" evidence="1">
    <location>
        <begin position="95"/>
        <end position="118"/>
    </location>
</feature>
<protein>
    <submittedName>
        <fullName evidence="2">Uncharacterized protein</fullName>
    </submittedName>
</protein>
<dbReference type="GeneID" id="593216"/>
<keyword evidence="1" id="KW-0472">Membrane</keyword>
<reference evidence="3" key="1">
    <citation type="submission" date="2015-02" db="EMBL/GenBank/DDBJ databases">
        <title>Genome sequencing for Strongylocentrotus purpuratus.</title>
        <authorList>
            <person name="Murali S."/>
            <person name="Liu Y."/>
            <person name="Vee V."/>
            <person name="English A."/>
            <person name="Wang M."/>
            <person name="Skinner E."/>
            <person name="Han Y."/>
            <person name="Muzny D.M."/>
            <person name="Worley K.C."/>
            <person name="Gibbs R.A."/>
        </authorList>
    </citation>
    <scope>NUCLEOTIDE SEQUENCE</scope>
</reference>
<name>A0A7M7RI51_STRPU</name>
<feature type="transmembrane region" description="Helical" evidence="1">
    <location>
        <begin position="61"/>
        <end position="88"/>
    </location>
</feature>
<feature type="transmembrane region" description="Helical" evidence="1">
    <location>
        <begin position="20"/>
        <end position="41"/>
    </location>
</feature>
<dbReference type="AlphaFoldDB" id="A0A7M7RI51"/>
<keyword evidence="1" id="KW-0812">Transmembrane</keyword>
<keyword evidence="1" id="KW-1133">Transmembrane helix</keyword>
<feature type="transmembrane region" description="Helical" evidence="1">
    <location>
        <begin position="138"/>
        <end position="159"/>
    </location>
</feature>
<dbReference type="EnsemblMetazoa" id="XM_795654">
    <property type="protein sequence ID" value="XP_800747"/>
    <property type="gene ID" value="LOC593216"/>
</dbReference>
<evidence type="ECO:0000256" key="1">
    <source>
        <dbReference type="SAM" id="Phobius"/>
    </source>
</evidence>
<evidence type="ECO:0000313" key="3">
    <source>
        <dbReference type="Proteomes" id="UP000007110"/>
    </source>
</evidence>
<dbReference type="OMA" id="AGAYWYY"/>
<accession>A0A7M7RI51</accession>